<dbReference type="Proteomes" id="UP000304953">
    <property type="component" value="Unassembled WGS sequence"/>
</dbReference>
<sequence length="90" mass="9493">MEKYYGAIAIAVLCVLILFIGAMKQKSEALTTFVLRGFVGAVGICVVNEILKSQGVTVAAGINPVTVLTIATLGISGFALIYGILFYHLL</sequence>
<dbReference type="EMBL" id="SRYA01000020">
    <property type="protein sequence ID" value="TGY96085.1"/>
    <property type="molecule type" value="Genomic_DNA"/>
</dbReference>
<name>A0AC61RVU5_9FIRM</name>
<evidence type="ECO:0000313" key="2">
    <source>
        <dbReference type="Proteomes" id="UP000304953"/>
    </source>
</evidence>
<comment type="caution">
    <text evidence="1">The sequence shown here is derived from an EMBL/GenBank/DDBJ whole genome shotgun (WGS) entry which is preliminary data.</text>
</comment>
<reference evidence="1" key="1">
    <citation type="submission" date="2019-04" db="EMBL/GenBank/DDBJ databases">
        <title>Microbes associate with the intestines of laboratory mice.</title>
        <authorList>
            <person name="Navarre W."/>
            <person name="Wong E."/>
            <person name="Huang K."/>
            <person name="Tropini C."/>
            <person name="Ng K."/>
            <person name="Yu B."/>
        </authorList>
    </citation>
    <scope>NUCLEOTIDE SEQUENCE</scope>
    <source>
        <strain evidence="1">NM01_1-7b</strain>
    </source>
</reference>
<protein>
    <submittedName>
        <fullName evidence="1">Transcriptional regulator</fullName>
    </submittedName>
</protein>
<accession>A0AC61RVU5</accession>
<proteinExistence type="predicted"/>
<keyword evidence="2" id="KW-1185">Reference proteome</keyword>
<evidence type="ECO:0000313" key="1">
    <source>
        <dbReference type="EMBL" id="TGY96085.1"/>
    </source>
</evidence>
<organism evidence="1 2">
    <name type="scientific">Petralouisia muris</name>
    <dbReference type="NCBI Taxonomy" id="3032872"/>
    <lineage>
        <taxon>Bacteria</taxon>
        <taxon>Bacillati</taxon>
        <taxon>Bacillota</taxon>
        <taxon>Clostridia</taxon>
        <taxon>Lachnospirales</taxon>
        <taxon>Lachnospiraceae</taxon>
        <taxon>Petralouisia</taxon>
    </lineage>
</organism>
<gene>
    <name evidence="1" type="ORF">E5329_11475</name>
</gene>